<dbReference type="PROSITE" id="PS50076">
    <property type="entry name" value="DNAJ_2"/>
    <property type="match status" value="1"/>
</dbReference>
<dbReference type="CDD" id="cd06257">
    <property type="entry name" value="DnaJ"/>
    <property type="match status" value="1"/>
</dbReference>
<feature type="domain" description="J" evidence="2">
    <location>
        <begin position="1"/>
        <end position="66"/>
    </location>
</feature>
<dbReference type="Gene3D" id="1.10.287.110">
    <property type="entry name" value="DnaJ domain"/>
    <property type="match status" value="1"/>
</dbReference>
<protein>
    <recommendedName>
        <fullName evidence="2">J domain-containing protein</fullName>
    </recommendedName>
</protein>
<sequence>MIKLLGLKENASDQDILRAYRVRALEVHPDKNPEDKVRATKEFQLLTDAKIVLLDPEKRRNLDESLIDSGARNCNALPLLCSICDKSKSGVGSRCLKGKGHTNPLIDEFNSASKEYMYRMKRKSEKYQTRDEFTITLQEVLTKFVNTDFQRLYPLIANRKQKPSSADLGTCSGSSVISSQKPCVPSAADVLKIFKLSLVRESKGYAPLHPASTDIPLYDLSSLSSNEVGQILQYFGLPSIQPHKESVIEELSLYIPKCTVEHKHPYGYQNSSRHFCQQCERFSFFSFFKSFPTCFACKNECCWECMSSVRRKLPTSGSYDLRSLCKTCVASFNSTEPMRWLKHGQYLLRIGEKYLEAALAMYNLSSELYPSETAIIEQARALFICNRHQRLVRYGKDVLRTATFDRVNARKLQKMVAESLMNIADNADDYNLLRKAEKYEEVINWTAHLSDEIEPWVRDLKTRAMRGRLHCFEVRERVTKQRAQILFKQLTAAIREGSLLRVFTLIQDMDEEAKGACSDQLSTESPDSYNQYGRLLLRLAKTTLGIKGDAAGAISQIADIFWTGYSLFMENDSGEHIFHFVIHFTCQVLRERHSLLLETLHEITPKNFLHCLHLSEDDIFSPRDIEARWWKNVSVEGCDMKMFLKYELAVKNLSETKKWSPFKVALSYYDLTRACKHPSQLLLTLITSAQWFARQISLPNTDGPLKYWCKKMILKLTNLAAAHSFEFGIHPHLQYYVARMVLGLQFYASSKIPYGSQDDLKIFGDHLNWLVAAGRLCPVHKMPIVSPAESVIFHLMSQDLYSEYLLKIQDEVAPQMRPMSEAILRYHIYENHWRKRCQLQDPTGNGLRLTAMTELLRAEEWSWDGVQKLLQWNLVPLDSEGWLVRNHQLLEPVASSGIHQLVGLEINKNDFSIKILTRKKTRRSSSLLCWQDIAVGFTIDSPGCFFSLEAVTPRETLYHPFNKQIFGPKELEASKFLNTLFHTDYLLKQLSTGFEISSYPPFHKRPAHEGLLKGLPTALQKVLLSIPSRGPSFSRVHRFWIQADAMEYDIQENDDSIRWLFGDVDMTVRCKPMFHSQDGELHDQDVLGPDSDSPEGKFTADFTTHYDQIGKYFPEFLRLKELCKVQWLGAFIASFERSLEEQTKRLESREMDAKYREIYALAVQGAQSESEKQLDGMLREIRSQVGFISDEMVRLIYQKTNIPASYHEIYNWVRSGDSTVIAKAIARKRVPSVSEIKQQVINEHAMKLRQYQRSVSALRKNCKECLPSTDLANGCCWVPAVCHCDDGKCIYGGVALTPVPRKVTLRMESDFSRVPLTPNFFGFREKVKNPPVKSFTPPRIKGRKVPLGNGAGPPSDDSGDRERKKPKKKKGGDGDTNSKKQEHSQEEIKKEFTKMKNLFGLNEENKVQSKRIKPKRKRNSIVHLIKCKPGREAWKTLLVFLSARIPSGTERAKGK</sequence>
<reference evidence="3 4" key="1">
    <citation type="submission" date="2022-05" db="EMBL/GenBank/DDBJ databases">
        <authorList>
            <consortium name="Genoscope - CEA"/>
            <person name="William W."/>
        </authorList>
    </citation>
    <scope>NUCLEOTIDE SEQUENCE [LARGE SCALE GENOMIC DNA]</scope>
</reference>
<dbReference type="SMART" id="SM00271">
    <property type="entry name" value="DnaJ"/>
    <property type="match status" value="1"/>
</dbReference>
<dbReference type="Proteomes" id="UP001159405">
    <property type="component" value="Unassembled WGS sequence"/>
</dbReference>
<feature type="region of interest" description="Disordered" evidence="1">
    <location>
        <begin position="1398"/>
        <end position="1417"/>
    </location>
</feature>
<dbReference type="InterPro" id="IPR001623">
    <property type="entry name" value="DnaJ_domain"/>
</dbReference>
<evidence type="ECO:0000256" key="1">
    <source>
        <dbReference type="SAM" id="MobiDB-lite"/>
    </source>
</evidence>
<dbReference type="EMBL" id="CALNXK010000015">
    <property type="protein sequence ID" value="CAH3046863.1"/>
    <property type="molecule type" value="Genomic_DNA"/>
</dbReference>
<evidence type="ECO:0000259" key="2">
    <source>
        <dbReference type="PROSITE" id="PS50076"/>
    </source>
</evidence>
<gene>
    <name evidence="3" type="ORF">PLOB_00009817</name>
</gene>
<feature type="compositionally biased region" description="Basic and acidic residues" evidence="1">
    <location>
        <begin position="1371"/>
        <end position="1391"/>
    </location>
</feature>
<dbReference type="Pfam" id="PF00226">
    <property type="entry name" value="DnaJ"/>
    <property type="match status" value="1"/>
</dbReference>
<keyword evidence="4" id="KW-1185">Reference proteome</keyword>
<feature type="compositionally biased region" description="Basic residues" evidence="1">
    <location>
        <begin position="1408"/>
        <end position="1417"/>
    </location>
</feature>
<dbReference type="InterPro" id="IPR036869">
    <property type="entry name" value="J_dom_sf"/>
</dbReference>
<dbReference type="PRINTS" id="PR00625">
    <property type="entry name" value="JDOMAIN"/>
</dbReference>
<comment type="caution">
    <text evidence="3">The sequence shown here is derived from an EMBL/GenBank/DDBJ whole genome shotgun (WGS) entry which is preliminary data.</text>
</comment>
<organism evidence="3 4">
    <name type="scientific">Porites lobata</name>
    <dbReference type="NCBI Taxonomy" id="104759"/>
    <lineage>
        <taxon>Eukaryota</taxon>
        <taxon>Metazoa</taxon>
        <taxon>Cnidaria</taxon>
        <taxon>Anthozoa</taxon>
        <taxon>Hexacorallia</taxon>
        <taxon>Scleractinia</taxon>
        <taxon>Fungiina</taxon>
        <taxon>Poritidae</taxon>
        <taxon>Porites</taxon>
    </lineage>
</organism>
<proteinExistence type="predicted"/>
<dbReference type="SUPFAM" id="SSF46565">
    <property type="entry name" value="Chaperone J-domain"/>
    <property type="match status" value="1"/>
</dbReference>
<evidence type="ECO:0000313" key="4">
    <source>
        <dbReference type="Proteomes" id="UP001159405"/>
    </source>
</evidence>
<dbReference type="PANTHER" id="PTHR43948:SF10">
    <property type="entry name" value="MRJ, ISOFORM E"/>
    <property type="match status" value="1"/>
</dbReference>
<name>A0ABN8NE27_9CNID</name>
<feature type="region of interest" description="Disordered" evidence="1">
    <location>
        <begin position="1327"/>
        <end position="1391"/>
    </location>
</feature>
<evidence type="ECO:0000313" key="3">
    <source>
        <dbReference type="EMBL" id="CAH3046863.1"/>
    </source>
</evidence>
<accession>A0ABN8NE27</accession>
<dbReference type="PANTHER" id="PTHR43948">
    <property type="entry name" value="DNAJ HOMOLOG SUBFAMILY B"/>
    <property type="match status" value="1"/>
</dbReference>